<proteinExistence type="predicted"/>
<dbReference type="PANTHER" id="PTHR30547">
    <property type="entry name" value="UNCHARACTERIZED PROTEIN YHCG-RELATED"/>
    <property type="match status" value="1"/>
</dbReference>
<dbReference type="InterPro" id="IPR009362">
    <property type="entry name" value="YhcG_C"/>
</dbReference>
<protein>
    <submittedName>
        <fullName evidence="4">PDDEXK nuclease domain-containing protein</fullName>
    </submittedName>
</protein>
<evidence type="ECO:0000313" key="4">
    <source>
        <dbReference type="EMBL" id="MCS5717994.1"/>
    </source>
</evidence>
<accession>A0ABT2GST6</accession>
<evidence type="ECO:0000259" key="2">
    <source>
        <dbReference type="Pfam" id="PF06250"/>
    </source>
</evidence>
<feature type="domain" description="YhcG PDDEXK nuclease" evidence="2">
    <location>
        <begin position="162"/>
        <end position="302"/>
    </location>
</feature>
<evidence type="ECO:0000313" key="5">
    <source>
        <dbReference type="Proteomes" id="UP001165584"/>
    </source>
</evidence>
<feature type="region of interest" description="Disordered" evidence="1">
    <location>
        <begin position="330"/>
        <end position="355"/>
    </location>
</feature>
<sequence length="355" mass="39482">MELKERVRSARFSIRRRVNTEMIELYWSIGATILARTSWGNAVVGKLAKDLRAEFPSMKGFSRSNLFYMRAFAQAWPELGANLQQKVQHAAGLLPWGHLMVILDKLETHDDRNWYAERAAEFGWSRNVLLNQIMNRTRERVGASPSNFDARLGPAGSDLASQLSKDPFVFDFLDLTHVVAERELEQALTDRIVDTLRELGAGYAFVGRQVHFDVGGDDFSLDLLFFHVEQLRYVVVELKTGRFQPEFAGQLGFYVALVDDRLRRPSHAASVGILVCGGRNDQTVRYALSGTTAPMAVSTYTYEALPAAEQAALPDVRQLLDALGGVGGELRPGAKTTTKAQERGRAPLPEPRGAS</sequence>
<keyword evidence="5" id="KW-1185">Reference proteome</keyword>
<evidence type="ECO:0000259" key="3">
    <source>
        <dbReference type="Pfam" id="PF17761"/>
    </source>
</evidence>
<dbReference type="Gene3D" id="3.40.1350.10">
    <property type="match status" value="1"/>
</dbReference>
<organism evidence="4 5">
    <name type="scientific">Herbiconiux aconitum</name>
    <dbReference type="NCBI Taxonomy" id="2970913"/>
    <lineage>
        <taxon>Bacteria</taxon>
        <taxon>Bacillati</taxon>
        <taxon>Actinomycetota</taxon>
        <taxon>Actinomycetes</taxon>
        <taxon>Micrococcales</taxon>
        <taxon>Microbacteriaceae</taxon>
        <taxon>Herbiconiux</taxon>
    </lineage>
</organism>
<dbReference type="InterPro" id="IPR041527">
    <property type="entry name" value="YhcG_N"/>
</dbReference>
<dbReference type="EMBL" id="JANLCM010000001">
    <property type="protein sequence ID" value="MCS5717994.1"/>
    <property type="molecule type" value="Genomic_DNA"/>
</dbReference>
<dbReference type="Pfam" id="PF06250">
    <property type="entry name" value="YhcG_C"/>
    <property type="match status" value="1"/>
</dbReference>
<feature type="domain" description="YhcG N-terminal" evidence="3">
    <location>
        <begin position="2"/>
        <end position="140"/>
    </location>
</feature>
<gene>
    <name evidence="4" type="ORF">N1027_07570</name>
</gene>
<comment type="caution">
    <text evidence="4">The sequence shown here is derived from an EMBL/GenBank/DDBJ whole genome shotgun (WGS) entry which is preliminary data.</text>
</comment>
<name>A0ABT2GST6_9MICO</name>
<dbReference type="InterPro" id="IPR011856">
    <property type="entry name" value="tRNA_endonuc-like_dom_sf"/>
</dbReference>
<dbReference type="InterPro" id="IPR053148">
    <property type="entry name" value="PD-DEXK-like_domain"/>
</dbReference>
<evidence type="ECO:0000256" key="1">
    <source>
        <dbReference type="SAM" id="MobiDB-lite"/>
    </source>
</evidence>
<dbReference type="PANTHER" id="PTHR30547:SF0">
    <property type="entry name" value="BLR8175 PROTEIN"/>
    <property type="match status" value="1"/>
</dbReference>
<dbReference type="Proteomes" id="UP001165584">
    <property type="component" value="Unassembled WGS sequence"/>
</dbReference>
<reference evidence="4" key="1">
    <citation type="submission" date="2022-08" db="EMBL/GenBank/DDBJ databases">
        <authorList>
            <person name="Deng Y."/>
            <person name="Han X.-F."/>
            <person name="Zhang Y.-Q."/>
        </authorList>
    </citation>
    <scope>NUCLEOTIDE SEQUENCE</scope>
    <source>
        <strain evidence="4">CPCC 205763</strain>
    </source>
</reference>
<dbReference type="Pfam" id="PF17761">
    <property type="entry name" value="DUF1016_N"/>
    <property type="match status" value="1"/>
</dbReference>